<dbReference type="PROSITE" id="PS51205">
    <property type="entry name" value="VPS9"/>
    <property type="match status" value="1"/>
</dbReference>
<dbReference type="PANTHER" id="PTHR23101:SF104">
    <property type="entry name" value="PROTEIN SPRINT"/>
    <property type="match status" value="1"/>
</dbReference>
<reference evidence="4" key="1">
    <citation type="submission" date="2013-07" db="EMBL/GenBank/DDBJ databases">
        <authorList>
            <person name="Geib S."/>
        </authorList>
    </citation>
    <scope>NUCLEOTIDE SEQUENCE</scope>
</reference>
<reference evidence="4" key="2">
    <citation type="journal article" date="2014" name="BMC Genomics">
        <title>A genomic perspective to assessing quality of mass-reared SIT flies used in Mediterranean fruit fly (Ceratitis capitata) eradication in California.</title>
        <authorList>
            <person name="Calla B."/>
            <person name="Hall B."/>
            <person name="Hou S."/>
            <person name="Geib S.M."/>
        </authorList>
    </citation>
    <scope>NUCLEOTIDE SEQUENCE</scope>
</reference>
<dbReference type="GO" id="GO:0005829">
    <property type="term" value="C:cytosol"/>
    <property type="evidence" value="ECO:0007669"/>
    <property type="project" value="TreeGrafter"/>
</dbReference>
<feature type="region of interest" description="Disordered" evidence="1">
    <location>
        <begin position="19"/>
        <end position="41"/>
    </location>
</feature>
<dbReference type="GO" id="GO:0005085">
    <property type="term" value="F:guanyl-nucleotide exchange factor activity"/>
    <property type="evidence" value="ECO:0007669"/>
    <property type="project" value="InterPro"/>
</dbReference>
<dbReference type="InterPro" id="IPR045046">
    <property type="entry name" value="Vps9-like"/>
</dbReference>
<dbReference type="SUPFAM" id="SSF109993">
    <property type="entry name" value="VPS9 domain"/>
    <property type="match status" value="1"/>
</dbReference>
<dbReference type="EMBL" id="GAMC01018953">
    <property type="protein sequence ID" value="JAB87602.1"/>
    <property type="molecule type" value="mRNA"/>
</dbReference>
<dbReference type="SMART" id="SM00314">
    <property type="entry name" value="RA"/>
    <property type="match status" value="1"/>
</dbReference>
<accession>W8ANM9</accession>
<dbReference type="InterPro" id="IPR029071">
    <property type="entry name" value="Ubiquitin-like_domsf"/>
</dbReference>
<dbReference type="EMBL" id="GAMC01018950">
    <property type="protein sequence ID" value="JAB87605.1"/>
    <property type="molecule type" value="mRNA"/>
</dbReference>
<feature type="domain" description="VPS9" evidence="3">
    <location>
        <begin position="490"/>
        <end position="632"/>
    </location>
</feature>
<name>W8ANM9_CERCA</name>
<organism evidence="4">
    <name type="scientific">Ceratitis capitata</name>
    <name type="common">Mediterranean fruit fly</name>
    <name type="synonym">Tephritis capitata</name>
    <dbReference type="NCBI Taxonomy" id="7213"/>
    <lineage>
        <taxon>Eukaryota</taxon>
        <taxon>Metazoa</taxon>
        <taxon>Ecdysozoa</taxon>
        <taxon>Arthropoda</taxon>
        <taxon>Hexapoda</taxon>
        <taxon>Insecta</taxon>
        <taxon>Pterygota</taxon>
        <taxon>Neoptera</taxon>
        <taxon>Endopterygota</taxon>
        <taxon>Diptera</taxon>
        <taxon>Brachycera</taxon>
        <taxon>Muscomorpha</taxon>
        <taxon>Tephritoidea</taxon>
        <taxon>Tephritidae</taxon>
        <taxon>Ceratitis</taxon>
        <taxon>Ceratitis</taxon>
    </lineage>
</organism>
<dbReference type="GO" id="GO:0031267">
    <property type="term" value="F:small GTPase binding"/>
    <property type="evidence" value="ECO:0007669"/>
    <property type="project" value="TreeGrafter"/>
</dbReference>
<dbReference type="AlphaFoldDB" id="W8ANM9"/>
<dbReference type="SUPFAM" id="SSF54236">
    <property type="entry name" value="Ubiquitin-like"/>
    <property type="match status" value="1"/>
</dbReference>
<dbReference type="InterPro" id="IPR037191">
    <property type="entry name" value="VPS9_dom_sf"/>
</dbReference>
<evidence type="ECO:0000259" key="2">
    <source>
        <dbReference type="PROSITE" id="PS50200"/>
    </source>
</evidence>
<gene>
    <name evidence="4" type="primary">SPRI</name>
</gene>
<dbReference type="GO" id="GO:0030139">
    <property type="term" value="C:endocytic vesicle"/>
    <property type="evidence" value="ECO:0007669"/>
    <property type="project" value="TreeGrafter"/>
</dbReference>
<evidence type="ECO:0000313" key="4">
    <source>
        <dbReference type="EMBL" id="JAB87602.1"/>
    </source>
</evidence>
<feature type="domain" description="Ras-associating" evidence="2">
    <location>
        <begin position="648"/>
        <end position="736"/>
    </location>
</feature>
<sequence length="745" mass="84022">MNWFKKLSSEGLANLRNRVRSEQQRHKRIKKTSEQGSTPETTVVNRPWHALATSDIEIVDPEIFFHDPDHVRNYREEAEFLELMSEWEFVTNPASLKNFFSADFEDELLQHRLAQDEESTVCDTPLITEQDEPASSSTCTKQYTVTTKNCRKRKAKSRLCAILLFKDKIQLGLILPAELEAHTSPNHMRCKRTKSNDDTHGNSVSTIASSISSLQMALTGVEEKPAIQQVIKDCAINRRQLKTEAIASSIMGAIGKCPDRDGTPRSSADDLITSTVDQCHPSQRIAYDHYDIKQFFRLDDHGNILLNISHITEIKGFGLTIAQNKRLYKRYRKLCQAMDEKRENCVCVEIFKRLILALWHAISGHPRNKLNALNGGPGELVRACTLQLAQDPSSTFARNIENFICCTKESREAAPQVVMRNMRQFMNGMKNYLVKHGEGKFHQEIEAARSRLKSDEFLNLDAILETVMHELVVLPLREHLYGMFVDYYKRSEDIQLLAQNVKYACGRCPADFGMRATVTPPSQTSLQIISALLQRLQEAELPLEKLELFLCVISTIFEATGCPRGQQLGADDFLPVLVYVVAKCGFVGAEIEAEFMWGLLQPTLLSGEAGYYLTALCSAVHVLKSFMSSESENGTGSLDWRSSSLPACSSVLRVIIPDECNGSLQTRTLPVRPHTTTREVCRIIAHKARITNPQDYALFKLVDGEETLLNDVECPQDVRFASKGKHCMLAYKRIDAKIAWPTATN</sequence>
<dbReference type="SMART" id="SM00167">
    <property type="entry name" value="VPS9"/>
    <property type="match status" value="1"/>
</dbReference>
<protein>
    <submittedName>
        <fullName evidence="4">Protein sprint</fullName>
    </submittedName>
</protein>
<dbReference type="InterPro" id="IPR003123">
    <property type="entry name" value="VPS9"/>
</dbReference>
<dbReference type="PROSITE" id="PS50200">
    <property type="entry name" value="RA"/>
    <property type="match status" value="1"/>
</dbReference>
<dbReference type="Pfam" id="PF02204">
    <property type="entry name" value="VPS9"/>
    <property type="match status" value="1"/>
</dbReference>
<dbReference type="Gene3D" id="1.20.1050.80">
    <property type="entry name" value="VPS9 domain"/>
    <property type="match status" value="1"/>
</dbReference>
<proteinExistence type="evidence at transcript level"/>
<dbReference type="CDD" id="cd01776">
    <property type="entry name" value="RA_Rin"/>
    <property type="match status" value="1"/>
</dbReference>
<dbReference type="Pfam" id="PF23268">
    <property type="entry name" value="RIN1"/>
    <property type="match status" value="1"/>
</dbReference>
<evidence type="ECO:0000259" key="3">
    <source>
        <dbReference type="PROSITE" id="PS51205"/>
    </source>
</evidence>
<dbReference type="OrthoDB" id="21085at2759"/>
<dbReference type="GO" id="GO:0016192">
    <property type="term" value="P:vesicle-mediated transport"/>
    <property type="evidence" value="ECO:0007669"/>
    <property type="project" value="InterPro"/>
</dbReference>
<evidence type="ECO:0000256" key="1">
    <source>
        <dbReference type="SAM" id="MobiDB-lite"/>
    </source>
</evidence>
<dbReference type="Pfam" id="PF00788">
    <property type="entry name" value="RA"/>
    <property type="match status" value="1"/>
</dbReference>
<dbReference type="InterPro" id="IPR000159">
    <property type="entry name" value="RA_dom"/>
</dbReference>
<dbReference type="GO" id="GO:0007165">
    <property type="term" value="P:signal transduction"/>
    <property type="evidence" value="ECO:0007669"/>
    <property type="project" value="InterPro"/>
</dbReference>
<dbReference type="PANTHER" id="PTHR23101">
    <property type="entry name" value="RAB GDP/GTP EXCHANGE FACTOR"/>
    <property type="match status" value="1"/>
</dbReference>